<gene>
    <name evidence="2" type="ORF">AB0I48_15530</name>
</gene>
<accession>A0ABV3FU70</accession>
<keyword evidence="3" id="KW-1185">Reference proteome</keyword>
<evidence type="ECO:0000256" key="1">
    <source>
        <dbReference type="SAM" id="Phobius"/>
    </source>
</evidence>
<evidence type="ECO:0000313" key="3">
    <source>
        <dbReference type="Proteomes" id="UP001551695"/>
    </source>
</evidence>
<organism evidence="2 3">
    <name type="scientific">Nocardia aurea</name>
    <dbReference type="NCBI Taxonomy" id="2144174"/>
    <lineage>
        <taxon>Bacteria</taxon>
        <taxon>Bacillati</taxon>
        <taxon>Actinomycetota</taxon>
        <taxon>Actinomycetes</taxon>
        <taxon>Mycobacteriales</taxon>
        <taxon>Nocardiaceae</taxon>
        <taxon>Nocardia</taxon>
    </lineage>
</organism>
<dbReference type="EMBL" id="JBFAKC010000006">
    <property type="protein sequence ID" value="MEV0708969.1"/>
    <property type="molecule type" value="Genomic_DNA"/>
</dbReference>
<sequence length="147" mass="16708">MGDNESPRDFPRFTEQGYWQWRDELESGLSVDAPEAARSLIHEANGWYEAFLRNRRRLLIRRSVLHGIGITVVALGVLAAAVVAGVYWRDRVWATVLCGLLAALALYRYVSTLAATRVAHKLEHRVLSRQFPAPQAIWEETVRKHTA</sequence>
<protein>
    <submittedName>
        <fullName evidence="2">Uncharacterized protein</fullName>
    </submittedName>
</protein>
<evidence type="ECO:0000313" key="2">
    <source>
        <dbReference type="EMBL" id="MEV0708969.1"/>
    </source>
</evidence>
<dbReference type="RefSeq" id="WP_357784177.1">
    <property type="nucleotide sequence ID" value="NZ_JBFAKC010000006.1"/>
</dbReference>
<name>A0ABV3FU70_9NOCA</name>
<reference evidence="2 3" key="1">
    <citation type="submission" date="2024-06" db="EMBL/GenBank/DDBJ databases">
        <title>The Natural Products Discovery Center: Release of the First 8490 Sequenced Strains for Exploring Actinobacteria Biosynthetic Diversity.</title>
        <authorList>
            <person name="Kalkreuter E."/>
            <person name="Kautsar S.A."/>
            <person name="Yang D."/>
            <person name="Bader C.D."/>
            <person name="Teijaro C.N."/>
            <person name="Fluegel L."/>
            <person name="Davis C.M."/>
            <person name="Simpson J.R."/>
            <person name="Lauterbach L."/>
            <person name="Steele A.D."/>
            <person name="Gui C."/>
            <person name="Meng S."/>
            <person name="Li G."/>
            <person name="Viehrig K."/>
            <person name="Ye F."/>
            <person name="Su P."/>
            <person name="Kiefer A.F."/>
            <person name="Nichols A."/>
            <person name="Cepeda A.J."/>
            <person name="Yan W."/>
            <person name="Fan B."/>
            <person name="Jiang Y."/>
            <person name="Adhikari A."/>
            <person name="Zheng C.-J."/>
            <person name="Schuster L."/>
            <person name="Cowan T.M."/>
            <person name="Smanski M.J."/>
            <person name="Chevrette M.G."/>
            <person name="De Carvalho L.P.S."/>
            <person name="Shen B."/>
        </authorList>
    </citation>
    <scope>NUCLEOTIDE SEQUENCE [LARGE SCALE GENOMIC DNA]</scope>
    <source>
        <strain evidence="2 3">NPDC050403</strain>
    </source>
</reference>
<keyword evidence="1" id="KW-0472">Membrane</keyword>
<dbReference type="Proteomes" id="UP001551695">
    <property type="component" value="Unassembled WGS sequence"/>
</dbReference>
<feature type="transmembrane region" description="Helical" evidence="1">
    <location>
        <begin position="92"/>
        <end position="110"/>
    </location>
</feature>
<keyword evidence="1" id="KW-1133">Transmembrane helix</keyword>
<feature type="transmembrane region" description="Helical" evidence="1">
    <location>
        <begin position="63"/>
        <end position="86"/>
    </location>
</feature>
<comment type="caution">
    <text evidence="2">The sequence shown here is derived from an EMBL/GenBank/DDBJ whole genome shotgun (WGS) entry which is preliminary data.</text>
</comment>
<keyword evidence="1" id="KW-0812">Transmembrane</keyword>
<proteinExistence type="predicted"/>